<evidence type="ECO:0000313" key="1">
    <source>
        <dbReference type="EMBL" id="KAL3398389.1"/>
    </source>
</evidence>
<evidence type="ECO:0000313" key="2">
    <source>
        <dbReference type="Proteomes" id="UP001627154"/>
    </source>
</evidence>
<accession>A0ABD2WZU7</accession>
<sequence length="84" mass="9400">MDRYIDSVDKLAPAASTQCNESFNNTVASKCPKSKDLSDSESFNFRIAAAVCQKNNGQAYQNRIFELLGCSPLKDKSLKFRMNK</sequence>
<keyword evidence="2" id="KW-1185">Reference proteome</keyword>
<name>A0ABD2WZU7_9HYME</name>
<reference evidence="1 2" key="1">
    <citation type="journal article" date="2024" name="bioRxiv">
        <title>A reference genome for Trichogramma kaykai: A tiny desert-dwelling parasitoid wasp with competing sex-ratio distorters.</title>
        <authorList>
            <person name="Culotta J."/>
            <person name="Lindsey A.R."/>
        </authorList>
    </citation>
    <scope>NUCLEOTIDE SEQUENCE [LARGE SCALE GENOMIC DNA]</scope>
    <source>
        <strain evidence="1 2">KSX58</strain>
    </source>
</reference>
<dbReference type="EMBL" id="JBJJXI010000059">
    <property type="protein sequence ID" value="KAL3398389.1"/>
    <property type="molecule type" value="Genomic_DNA"/>
</dbReference>
<dbReference type="AlphaFoldDB" id="A0ABD2WZU7"/>
<protein>
    <submittedName>
        <fullName evidence="1">Uncharacterized protein</fullName>
    </submittedName>
</protein>
<dbReference type="Proteomes" id="UP001627154">
    <property type="component" value="Unassembled WGS sequence"/>
</dbReference>
<gene>
    <name evidence="1" type="ORF">TKK_007557</name>
</gene>
<comment type="caution">
    <text evidence="1">The sequence shown here is derived from an EMBL/GenBank/DDBJ whole genome shotgun (WGS) entry which is preliminary data.</text>
</comment>
<organism evidence="1 2">
    <name type="scientific">Trichogramma kaykai</name>
    <dbReference type="NCBI Taxonomy" id="54128"/>
    <lineage>
        <taxon>Eukaryota</taxon>
        <taxon>Metazoa</taxon>
        <taxon>Ecdysozoa</taxon>
        <taxon>Arthropoda</taxon>
        <taxon>Hexapoda</taxon>
        <taxon>Insecta</taxon>
        <taxon>Pterygota</taxon>
        <taxon>Neoptera</taxon>
        <taxon>Endopterygota</taxon>
        <taxon>Hymenoptera</taxon>
        <taxon>Apocrita</taxon>
        <taxon>Proctotrupomorpha</taxon>
        <taxon>Chalcidoidea</taxon>
        <taxon>Trichogrammatidae</taxon>
        <taxon>Trichogramma</taxon>
    </lineage>
</organism>
<proteinExistence type="predicted"/>